<accession>A0A8H4PDY3</accession>
<keyword evidence="5" id="KW-1185">Reference proteome</keyword>
<dbReference type="InterPro" id="IPR003819">
    <property type="entry name" value="TauD/TfdA-like"/>
</dbReference>
<evidence type="ECO:0000256" key="2">
    <source>
        <dbReference type="SAM" id="MobiDB-lite"/>
    </source>
</evidence>
<dbReference type="Pfam" id="PF02668">
    <property type="entry name" value="TauD"/>
    <property type="match status" value="1"/>
</dbReference>
<evidence type="ECO:0000313" key="5">
    <source>
        <dbReference type="Proteomes" id="UP000554235"/>
    </source>
</evidence>
<dbReference type="PANTHER" id="PTHR10696">
    <property type="entry name" value="GAMMA-BUTYROBETAINE HYDROXYLASE-RELATED"/>
    <property type="match status" value="1"/>
</dbReference>
<proteinExistence type="predicted"/>
<organism evidence="4 5">
    <name type="scientific">Fusarium albosuccineum</name>
    <dbReference type="NCBI Taxonomy" id="1237068"/>
    <lineage>
        <taxon>Eukaryota</taxon>
        <taxon>Fungi</taxon>
        <taxon>Dikarya</taxon>
        <taxon>Ascomycota</taxon>
        <taxon>Pezizomycotina</taxon>
        <taxon>Sordariomycetes</taxon>
        <taxon>Hypocreomycetidae</taxon>
        <taxon>Hypocreales</taxon>
        <taxon>Nectriaceae</taxon>
        <taxon>Fusarium</taxon>
        <taxon>Fusarium decemcellulare species complex</taxon>
    </lineage>
</organism>
<dbReference type="InterPro" id="IPR050411">
    <property type="entry name" value="AlphaKG_dependent_hydroxylases"/>
</dbReference>
<keyword evidence="1" id="KW-0560">Oxidoreductase</keyword>
<dbReference type="SUPFAM" id="SSF51197">
    <property type="entry name" value="Clavaminate synthase-like"/>
    <property type="match status" value="1"/>
</dbReference>
<sequence>MSDGRVWWIRAPLRAGQTPSPQRGKRKPLLCPIGSHEHRRRLSPDDGEPDANMSGLSRRFRVGITKGGDVGDMGNAMAFANRIPTQDSSKPTTHTSHKTTCTTKKKKKKDILAMAVTKYWTSPTKEYQKKIKIIQDSDEPAINFPLILQPAREEVSKEAILQQARALGAQPNDKTLKSPIRQLLDANGGAIHFKGLPLKSAEDFSEFMFALAGSGPHAWTPHEHTGMEVLRRPQANNVLTANEGPPSHFIGWHNEYAVSPVHPHYLALYCKIAPASGGETSVCNSIALYDRLQKDAPGFLEGCAKKGLVYQIPHNAEQVGGIVGGNGLYKDSAFGPKAGETLPETEEGKRAMVEGKMLKLARQGGWHEGIDKSDEKLPVWQRRGFDWTWQDNGDLDVVHRVAGTRQHPTLNQPAIFNTLQAMSTRYTNAVANDTFEPPFTFKKEDGTEGVSIPPHFAGLEKDEPIPREWLQKMDEWQHELESSIIWDSGDVLLVDNFAAQHARWAWEGDRKVMASFWDQPGVEGKPITA</sequence>
<protein>
    <submittedName>
        <fullName evidence="4">Clavaminate synthase</fullName>
    </submittedName>
</protein>
<dbReference type="OrthoDB" id="408743at2759"/>
<evidence type="ECO:0000256" key="1">
    <source>
        <dbReference type="ARBA" id="ARBA00023002"/>
    </source>
</evidence>
<dbReference type="PANTHER" id="PTHR10696:SF21">
    <property type="entry name" value="TAUD_TFDA-LIKE DOMAIN-CONTAINING PROTEIN"/>
    <property type="match status" value="1"/>
</dbReference>
<dbReference type="Gene3D" id="3.60.130.10">
    <property type="entry name" value="Clavaminate synthase-like"/>
    <property type="match status" value="1"/>
</dbReference>
<dbReference type="AlphaFoldDB" id="A0A8H4PDY3"/>
<comment type="caution">
    <text evidence="4">The sequence shown here is derived from an EMBL/GenBank/DDBJ whole genome shotgun (WGS) entry which is preliminary data.</text>
</comment>
<name>A0A8H4PDY3_9HYPO</name>
<dbReference type="Proteomes" id="UP000554235">
    <property type="component" value="Unassembled WGS sequence"/>
</dbReference>
<dbReference type="InterPro" id="IPR042098">
    <property type="entry name" value="TauD-like_sf"/>
</dbReference>
<gene>
    <name evidence="4" type="ORF">FALBO_7215</name>
</gene>
<reference evidence="4 5" key="1">
    <citation type="submission" date="2020-01" db="EMBL/GenBank/DDBJ databases">
        <title>Identification and distribution of gene clusters putatively required for synthesis of sphingolipid metabolism inhibitors in phylogenetically diverse species of the filamentous fungus Fusarium.</title>
        <authorList>
            <person name="Kim H.-S."/>
            <person name="Busman M."/>
            <person name="Brown D.W."/>
            <person name="Divon H."/>
            <person name="Uhlig S."/>
            <person name="Proctor R.H."/>
        </authorList>
    </citation>
    <scope>NUCLEOTIDE SEQUENCE [LARGE SCALE GENOMIC DNA]</scope>
    <source>
        <strain evidence="4 5">NRRL 20459</strain>
    </source>
</reference>
<dbReference type="EMBL" id="JAADYS010000956">
    <property type="protein sequence ID" value="KAF4465931.1"/>
    <property type="molecule type" value="Genomic_DNA"/>
</dbReference>
<feature type="domain" description="TauD/TfdA-like" evidence="3">
    <location>
        <begin position="172"/>
        <end position="513"/>
    </location>
</feature>
<evidence type="ECO:0000313" key="4">
    <source>
        <dbReference type="EMBL" id="KAF4465931.1"/>
    </source>
</evidence>
<feature type="region of interest" description="Disordered" evidence="2">
    <location>
        <begin position="15"/>
        <end position="59"/>
    </location>
</feature>
<dbReference type="GO" id="GO:0016491">
    <property type="term" value="F:oxidoreductase activity"/>
    <property type="evidence" value="ECO:0007669"/>
    <property type="project" value="UniProtKB-KW"/>
</dbReference>
<evidence type="ECO:0000259" key="3">
    <source>
        <dbReference type="Pfam" id="PF02668"/>
    </source>
</evidence>